<sequence length="106" mass="11321">MRRLMKRGKNIHNNKDRQAPDAAGAMAILALAFLAEDEARVERFLSLTGVEPGDVRARLGDPAFQLAVLDHLAGDESLLLAFAQARSLSPAEIDGARRALGGGEEA</sequence>
<proteinExistence type="predicted"/>
<keyword evidence="2" id="KW-1185">Reference proteome</keyword>
<dbReference type="Pfam" id="PF12096">
    <property type="entry name" value="DUF3572"/>
    <property type="match status" value="1"/>
</dbReference>
<name>A0ABU7XKE2_9HYPH</name>
<dbReference type="Proteomes" id="UP001350748">
    <property type="component" value="Unassembled WGS sequence"/>
</dbReference>
<accession>A0ABU7XKE2</accession>
<dbReference type="EMBL" id="JAZHYN010000045">
    <property type="protein sequence ID" value="MEF3367507.1"/>
    <property type="molecule type" value="Genomic_DNA"/>
</dbReference>
<reference evidence="1 2" key="1">
    <citation type="submission" date="2024-02" db="EMBL/GenBank/DDBJ databases">
        <authorList>
            <person name="Grouzdev D."/>
        </authorList>
    </citation>
    <scope>NUCLEOTIDE SEQUENCE [LARGE SCALE GENOMIC DNA]</scope>
    <source>
        <strain evidence="1 2">9N</strain>
    </source>
</reference>
<evidence type="ECO:0000313" key="2">
    <source>
        <dbReference type="Proteomes" id="UP001350748"/>
    </source>
</evidence>
<dbReference type="RefSeq" id="WP_332082552.1">
    <property type="nucleotide sequence ID" value="NZ_JAZHYN010000045.1"/>
</dbReference>
<gene>
    <name evidence="1" type="ORF">V3H18_13285</name>
</gene>
<organism evidence="1 2">
    <name type="scientific">Methylocystis borbori</name>
    <dbReference type="NCBI Taxonomy" id="3118750"/>
    <lineage>
        <taxon>Bacteria</taxon>
        <taxon>Pseudomonadati</taxon>
        <taxon>Pseudomonadota</taxon>
        <taxon>Alphaproteobacteria</taxon>
        <taxon>Hyphomicrobiales</taxon>
        <taxon>Methylocystaceae</taxon>
        <taxon>Methylocystis</taxon>
    </lineage>
</organism>
<dbReference type="InterPro" id="IPR021955">
    <property type="entry name" value="DUF3572"/>
</dbReference>
<evidence type="ECO:0000313" key="1">
    <source>
        <dbReference type="EMBL" id="MEF3367507.1"/>
    </source>
</evidence>
<comment type="caution">
    <text evidence="1">The sequence shown here is derived from an EMBL/GenBank/DDBJ whole genome shotgun (WGS) entry which is preliminary data.</text>
</comment>
<protein>
    <submittedName>
        <fullName evidence="1">DUF3572 domain-containing protein</fullName>
    </submittedName>
</protein>